<keyword evidence="6" id="KW-1185">Reference proteome</keyword>
<dbReference type="InterPro" id="IPR035647">
    <property type="entry name" value="EFG_III/V"/>
</dbReference>
<dbReference type="InterPro" id="IPR027417">
    <property type="entry name" value="P-loop_NTPase"/>
</dbReference>
<dbReference type="EC" id="3.6.5.-" evidence="3"/>
<reference evidence="5 6" key="1">
    <citation type="submission" date="2023-02" db="EMBL/GenBank/DDBJ databases">
        <title>Novel Oscillospiraceae bacterial genomes.</title>
        <authorList>
            <person name="Srinivasan S."/>
            <person name="Austin M.N."/>
            <person name="Fiedler T.L."/>
            <person name="Strenk S.M."/>
            <person name="Agnew K.J."/>
            <person name="Nagana Gowda G.A."/>
            <person name="Raftery D."/>
            <person name="Beamer M.A."/>
            <person name="Achilles S.L."/>
            <person name="Wiesenfeld H.C."/>
            <person name="Fredricks D.N."/>
            <person name="Hillier S.L."/>
        </authorList>
    </citation>
    <scope>NUCLEOTIDE SEQUENCE [LARGE SCALE GENOMIC DNA]</scope>
    <source>
        <strain evidence="5 6">CHIC02 1186E3-8</strain>
    </source>
</reference>
<feature type="binding site" evidence="3">
    <location>
        <begin position="19"/>
        <end position="24"/>
    </location>
    <ligand>
        <name>GTP</name>
        <dbReference type="ChEBI" id="CHEBI:37565"/>
    </ligand>
</feature>
<dbReference type="SUPFAM" id="SSF54980">
    <property type="entry name" value="EF-G C-terminal domain-like"/>
    <property type="match status" value="2"/>
</dbReference>
<dbReference type="Pfam" id="PF03144">
    <property type="entry name" value="GTP_EFTU_D2"/>
    <property type="match status" value="1"/>
</dbReference>
<dbReference type="HAMAP" id="MF_00849">
    <property type="entry name" value="BipA"/>
    <property type="match status" value="1"/>
</dbReference>
<dbReference type="InterPro" id="IPR000640">
    <property type="entry name" value="EFG_V-like"/>
</dbReference>
<dbReference type="PROSITE" id="PS51722">
    <property type="entry name" value="G_TR_2"/>
    <property type="match status" value="1"/>
</dbReference>
<dbReference type="NCBIfam" id="TIGR01394">
    <property type="entry name" value="TypA_BipA"/>
    <property type="match status" value="1"/>
</dbReference>
<name>A0ABY8C5A7_9FIRM</name>
<dbReference type="SMART" id="SM00838">
    <property type="entry name" value="EFG_C"/>
    <property type="match status" value="1"/>
</dbReference>
<dbReference type="InterPro" id="IPR006298">
    <property type="entry name" value="BipA"/>
</dbReference>
<dbReference type="InterPro" id="IPR009000">
    <property type="entry name" value="Transl_B-barrel_sf"/>
</dbReference>
<evidence type="ECO:0000256" key="3">
    <source>
        <dbReference type="HAMAP-Rule" id="MF_00849"/>
    </source>
</evidence>
<dbReference type="InterPro" id="IPR004161">
    <property type="entry name" value="EFTu-like_2"/>
</dbReference>
<dbReference type="InterPro" id="IPR047042">
    <property type="entry name" value="BipA_II"/>
</dbReference>
<dbReference type="InterPro" id="IPR000795">
    <property type="entry name" value="T_Tr_GTP-bd_dom"/>
</dbReference>
<dbReference type="Gene3D" id="2.40.50.250">
    <property type="entry name" value="bipa protein"/>
    <property type="match status" value="1"/>
</dbReference>
<comment type="function">
    <text evidence="3">A 50S ribosomal subunit assembly protein with GTPase activity, required for 50S subunit assembly at low temperatures, may also play a role in translation. Binds GTP and analogs. Binds the 70S ribosome between the 30S and 50S subunits, in a similar position as ribosome-bound EF-G; it contacts a number of ribosomal proteins, both rRNAs and the A-site tRNA.</text>
</comment>
<dbReference type="EMBL" id="CP118868">
    <property type="protein sequence ID" value="WEG35876.1"/>
    <property type="molecule type" value="Genomic_DNA"/>
</dbReference>
<dbReference type="SUPFAM" id="SSF52540">
    <property type="entry name" value="P-loop containing nucleoside triphosphate hydrolases"/>
    <property type="match status" value="1"/>
</dbReference>
<keyword evidence="3" id="KW-0378">Hydrolase</keyword>
<evidence type="ECO:0000259" key="4">
    <source>
        <dbReference type="PROSITE" id="PS51722"/>
    </source>
</evidence>
<dbReference type="InterPro" id="IPR031157">
    <property type="entry name" value="G_TR_CS"/>
</dbReference>
<keyword evidence="1 3" id="KW-0547">Nucleotide-binding</keyword>
<dbReference type="InterPro" id="IPR047041">
    <property type="entry name" value="BipA_GTP-bd_dom"/>
</dbReference>
<keyword evidence="3" id="KW-0694">RNA-binding</keyword>
<keyword evidence="3" id="KW-0699">rRNA-binding</keyword>
<feature type="domain" description="Tr-type G" evidence="4">
    <location>
        <begin position="7"/>
        <end position="206"/>
    </location>
</feature>
<evidence type="ECO:0000256" key="1">
    <source>
        <dbReference type="ARBA" id="ARBA00022741"/>
    </source>
</evidence>
<comment type="similarity">
    <text evidence="3">Belongs to the TRAFAC class translation factor GTPase superfamily. Classic translation factor GTPase family. BipA subfamily.</text>
</comment>
<accession>A0ABY8C5A7</accession>
<keyword evidence="2 3" id="KW-0342">GTP-binding</keyword>
<dbReference type="InterPro" id="IPR047043">
    <property type="entry name" value="BipA_III"/>
</dbReference>
<dbReference type="Gene3D" id="2.40.30.10">
    <property type="entry name" value="Translation factors"/>
    <property type="match status" value="1"/>
</dbReference>
<dbReference type="RefSeq" id="WP_315571945.1">
    <property type="nucleotide sequence ID" value="NZ_CP118868.1"/>
</dbReference>
<dbReference type="InterPro" id="IPR042116">
    <property type="entry name" value="TypA/BipA_C"/>
</dbReference>
<keyword evidence="3" id="KW-0690">Ribosome biogenesis</keyword>
<dbReference type="PANTHER" id="PTHR42908">
    <property type="entry name" value="TRANSLATION ELONGATION FACTOR-RELATED"/>
    <property type="match status" value="1"/>
</dbReference>
<dbReference type="Pfam" id="PF00679">
    <property type="entry name" value="EFG_C"/>
    <property type="match status" value="1"/>
</dbReference>
<comment type="subunit">
    <text evidence="3">Monomer.</text>
</comment>
<dbReference type="InterPro" id="IPR005225">
    <property type="entry name" value="Small_GTP-bd"/>
</dbReference>
<evidence type="ECO:0000313" key="6">
    <source>
        <dbReference type="Proteomes" id="UP001220478"/>
    </source>
</evidence>
<dbReference type="CDD" id="cd16263">
    <property type="entry name" value="BipA_III"/>
    <property type="match status" value="1"/>
</dbReference>
<keyword evidence="3" id="KW-0963">Cytoplasm</keyword>
<dbReference type="SUPFAM" id="SSF50447">
    <property type="entry name" value="Translation proteins"/>
    <property type="match status" value="1"/>
</dbReference>
<dbReference type="CDD" id="cd03691">
    <property type="entry name" value="BipA_TypA_II"/>
    <property type="match status" value="1"/>
</dbReference>
<dbReference type="Gene3D" id="3.30.70.870">
    <property type="entry name" value="Elongation Factor G (Translational Gtpase), domain 3"/>
    <property type="match status" value="1"/>
</dbReference>
<sequence length="614" mass="68279">MKETRQENLRNIAIIAHVDHGKTTLVDAMLKQSGSFRDNETVNNCVMDSNDLERERGITILAKNTAIQYGKTRINIVDTPGHADFSGEVERIMQMVDAVILIVDAFEGPMPQTRFVLSKAMNLGLPALVVINKCDRPGAEPKRALDEVYELFMNLDASDKQLDFPVVYASGRDGVAAFTAEEIIKGEAKNILPLLDTIVEKLPSPQGDPNQPAQVLVSNVEANPYLGRLAIGKIDRGTLKLGQEIAVARFGEDTVRKARLNKIMRFEALKEVEVPEAAAGEIVCLAGIENINIGDTVCAVDKVEPLPFVAIEEPTIAMNFMVNDSPFAGQDGKYLMSRHLSARLEKEMEKNVAMRLEYTDSPDRFIVKGRGELSMSILIETMRREGYEFQVGKPEVILKKTPDGKVLEPMEDLYIDVPDEFVGAVIQKIGERKGELKDMHPIQNGYTRMTFHISSRALIGYRSEFLTDTRGNGVMNTLISGFEPWKGEIETRKHGVIVAWETGEAVTYGLYNAQERGVLFIDAGVQVYEGEIVGKTPKPGDVVVNVCKKKHVTNMRAAGSDDALRLTGRMDLSLEQCLELINDDELVEVTPLHIRLRKKILSTDLRAKQRAKKQ</sequence>
<keyword evidence="3" id="KW-0820">tRNA-binding</keyword>
<dbReference type="InterPro" id="IPR035651">
    <property type="entry name" value="BipA_V"/>
</dbReference>
<protein>
    <recommendedName>
        <fullName evidence="3">Large ribosomal subunit assembly factor BipA</fullName>
        <ecNumber evidence="3">3.6.5.-</ecNumber>
    </recommendedName>
    <alternativeName>
        <fullName evidence="3">GTP-binding protein BipA</fullName>
    </alternativeName>
</protein>
<proteinExistence type="inferred from homology"/>
<dbReference type="PRINTS" id="PR00315">
    <property type="entry name" value="ELONGATNFCT"/>
</dbReference>
<evidence type="ECO:0000256" key="2">
    <source>
        <dbReference type="ARBA" id="ARBA00023134"/>
    </source>
</evidence>
<dbReference type="PANTHER" id="PTHR42908:SF8">
    <property type="entry name" value="TR-TYPE G DOMAIN-CONTAINING PROTEIN"/>
    <property type="match status" value="1"/>
</dbReference>
<dbReference type="Pfam" id="PF21018">
    <property type="entry name" value="BipA_C"/>
    <property type="match status" value="1"/>
</dbReference>
<dbReference type="Gene3D" id="3.30.70.240">
    <property type="match status" value="1"/>
</dbReference>
<comment type="catalytic activity">
    <reaction evidence="3">
        <text>GTP + H2O = GDP + phosphate + H(+)</text>
        <dbReference type="Rhea" id="RHEA:19669"/>
        <dbReference type="ChEBI" id="CHEBI:15377"/>
        <dbReference type="ChEBI" id="CHEBI:15378"/>
        <dbReference type="ChEBI" id="CHEBI:37565"/>
        <dbReference type="ChEBI" id="CHEBI:43474"/>
        <dbReference type="ChEBI" id="CHEBI:58189"/>
    </reaction>
</comment>
<dbReference type="Proteomes" id="UP001220478">
    <property type="component" value="Chromosome"/>
</dbReference>
<dbReference type="Gene3D" id="3.40.50.300">
    <property type="entry name" value="P-loop containing nucleotide triphosphate hydrolases"/>
    <property type="match status" value="1"/>
</dbReference>
<dbReference type="CDD" id="cd03710">
    <property type="entry name" value="BipA_TypA_C"/>
    <property type="match status" value="1"/>
</dbReference>
<organism evidence="5 6">
    <name type="scientific">Amygdalobacter indicium</name>
    <dbReference type="NCBI Taxonomy" id="3029272"/>
    <lineage>
        <taxon>Bacteria</taxon>
        <taxon>Bacillati</taxon>
        <taxon>Bacillota</taxon>
        <taxon>Clostridia</taxon>
        <taxon>Eubacteriales</taxon>
        <taxon>Oscillospiraceae</taxon>
        <taxon>Amygdalobacter</taxon>
    </lineage>
</organism>
<gene>
    <name evidence="5" type="primary">typA</name>
    <name evidence="3" type="synonym">bipA</name>
    <name evidence="5" type="ORF">PYS61_01540</name>
</gene>
<comment type="subcellular location">
    <subcellularLocation>
        <location evidence="3">Cytoplasm</location>
    </subcellularLocation>
    <text evidence="3">Binds to ribosomes.</text>
</comment>
<dbReference type="CDD" id="cd01891">
    <property type="entry name" value="TypA_BipA"/>
    <property type="match status" value="1"/>
</dbReference>
<dbReference type="Pfam" id="PF00009">
    <property type="entry name" value="GTP_EFTU"/>
    <property type="match status" value="1"/>
</dbReference>
<dbReference type="NCBIfam" id="TIGR00231">
    <property type="entry name" value="small_GTP"/>
    <property type="match status" value="1"/>
</dbReference>
<evidence type="ECO:0000313" key="5">
    <source>
        <dbReference type="EMBL" id="WEG35876.1"/>
    </source>
</evidence>
<comment type="caution">
    <text evidence="3">Lacks conserved residue(s) required for the propagation of feature annotation.</text>
</comment>
<dbReference type="PROSITE" id="PS00301">
    <property type="entry name" value="G_TR_1"/>
    <property type="match status" value="1"/>
</dbReference>
<dbReference type="InterPro" id="IPR048876">
    <property type="entry name" value="BipA_C"/>
</dbReference>